<dbReference type="AlphaFoldDB" id="A0A371EHB2"/>
<proteinExistence type="predicted"/>
<dbReference type="PANTHER" id="PTHR48475:SF1">
    <property type="entry name" value="RNASE H TYPE-1 DOMAIN-CONTAINING PROTEIN"/>
    <property type="match status" value="1"/>
</dbReference>
<dbReference type="Pfam" id="PF17919">
    <property type="entry name" value="RT_RNaseH_2"/>
    <property type="match status" value="1"/>
</dbReference>
<organism evidence="2 3">
    <name type="scientific">Mucuna pruriens</name>
    <name type="common">Velvet bean</name>
    <name type="synonym">Dolichos pruriens</name>
    <dbReference type="NCBI Taxonomy" id="157652"/>
    <lineage>
        <taxon>Eukaryota</taxon>
        <taxon>Viridiplantae</taxon>
        <taxon>Streptophyta</taxon>
        <taxon>Embryophyta</taxon>
        <taxon>Tracheophyta</taxon>
        <taxon>Spermatophyta</taxon>
        <taxon>Magnoliopsida</taxon>
        <taxon>eudicotyledons</taxon>
        <taxon>Gunneridae</taxon>
        <taxon>Pentapetalae</taxon>
        <taxon>rosids</taxon>
        <taxon>fabids</taxon>
        <taxon>Fabales</taxon>
        <taxon>Fabaceae</taxon>
        <taxon>Papilionoideae</taxon>
        <taxon>50 kb inversion clade</taxon>
        <taxon>NPAAA clade</taxon>
        <taxon>indigoferoid/millettioid clade</taxon>
        <taxon>Phaseoleae</taxon>
        <taxon>Mucuna</taxon>
    </lineage>
</organism>
<dbReference type="InterPro" id="IPR043502">
    <property type="entry name" value="DNA/RNA_pol_sf"/>
</dbReference>
<accession>A0A371EHB2</accession>
<name>A0A371EHB2_MUCPR</name>
<dbReference type="Proteomes" id="UP000257109">
    <property type="component" value="Unassembled WGS sequence"/>
</dbReference>
<dbReference type="STRING" id="157652.A0A371EHB2"/>
<keyword evidence="3" id="KW-1185">Reference proteome</keyword>
<sequence>MLLRCPSRKFLSFMLTERGIEANPEKCQAIINMRSSQSVREMSEIEEAFLRLKAMLVAPPILTRLTPSIPLLIYIFASDALSTTIVQEKKGKEYPVYFTSEVLQGVERRYQKIEKVALALIITLRRLHPYFQGYNIIFRTDLPIWQVL</sequence>
<reference evidence="2" key="1">
    <citation type="submission" date="2018-05" db="EMBL/GenBank/DDBJ databases">
        <title>Draft genome of Mucuna pruriens seed.</title>
        <authorList>
            <person name="Nnadi N.E."/>
            <person name="Vos R."/>
            <person name="Hasami M.H."/>
            <person name="Devisetty U.K."/>
            <person name="Aguiy J.C."/>
        </authorList>
    </citation>
    <scope>NUCLEOTIDE SEQUENCE [LARGE SCALE GENOMIC DNA]</scope>
    <source>
        <strain evidence="2">JCA_2017</strain>
    </source>
</reference>
<feature type="domain" description="Reverse transcriptase/retrotransposon-derived protein RNase H-like" evidence="1">
    <location>
        <begin position="44"/>
        <end position="136"/>
    </location>
</feature>
<gene>
    <name evidence="2" type="ORF">CR513_55908</name>
</gene>
<protein>
    <recommendedName>
        <fullName evidence="1">Reverse transcriptase/retrotransposon-derived protein RNase H-like domain-containing protein</fullName>
    </recommendedName>
</protein>
<evidence type="ECO:0000313" key="3">
    <source>
        <dbReference type="Proteomes" id="UP000257109"/>
    </source>
</evidence>
<dbReference type="OrthoDB" id="6148745at2759"/>
<evidence type="ECO:0000259" key="1">
    <source>
        <dbReference type="Pfam" id="PF17919"/>
    </source>
</evidence>
<dbReference type="SUPFAM" id="SSF56672">
    <property type="entry name" value="DNA/RNA polymerases"/>
    <property type="match status" value="1"/>
</dbReference>
<feature type="non-terminal residue" evidence="2">
    <location>
        <position position="1"/>
    </location>
</feature>
<dbReference type="InterPro" id="IPR041577">
    <property type="entry name" value="RT_RNaseH_2"/>
</dbReference>
<dbReference type="EMBL" id="QJKJ01013904">
    <property type="protein sequence ID" value="RDX65435.1"/>
    <property type="molecule type" value="Genomic_DNA"/>
</dbReference>
<comment type="caution">
    <text evidence="2">The sequence shown here is derived from an EMBL/GenBank/DDBJ whole genome shotgun (WGS) entry which is preliminary data.</text>
</comment>
<evidence type="ECO:0000313" key="2">
    <source>
        <dbReference type="EMBL" id="RDX65435.1"/>
    </source>
</evidence>
<dbReference type="PANTHER" id="PTHR48475">
    <property type="entry name" value="RIBONUCLEASE H"/>
    <property type="match status" value="1"/>
</dbReference>